<comment type="function">
    <text evidence="8">Catalyzes the condensation of pantoate with beta-alanine in an ATP-dependent reaction via a pantoyl-adenylate intermediate.</text>
</comment>
<comment type="caution">
    <text evidence="9">The sequence shown here is derived from an EMBL/GenBank/DDBJ whole genome shotgun (WGS) entry which is preliminary data.</text>
</comment>
<feature type="binding site" evidence="8">
    <location>
        <position position="176"/>
    </location>
    <ligand>
        <name>ATP</name>
        <dbReference type="ChEBI" id="CHEBI:30616"/>
    </ligand>
</feature>
<dbReference type="Pfam" id="PF02569">
    <property type="entry name" value="Pantoate_ligase"/>
    <property type="match status" value="1"/>
</dbReference>
<dbReference type="InterPro" id="IPR003721">
    <property type="entry name" value="Pantoate_ligase"/>
</dbReference>
<dbReference type="InterPro" id="IPR014729">
    <property type="entry name" value="Rossmann-like_a/b/a_fold"/>
</dbReference>
<reference evidence="9 10" key="1">
    <citation type="submission" date="2018-08" db="EMBL/GenBank/DDBJ databases">
        <title>The metabolism and importance of syntrophic acetate oxidation coupled to methane or sulfide production in haloalkaline environments.</title>
        <authorList>
            <person name="Timmers P.H.A."/>
            <person name="Vavourakis C.D."/>
            <person name="Sorokin D.Y."/>
            <person name="Sinninghe Damste J.S."/>
            <person name="Muyzer G."/>
            <person name="Stams A.J.M."/>
            <person name="Plugge C.M."/>
        </authorList>
    </citation>
    <scope>NUCLEOTIDE SEQUENCE [LARGE SCALE GENOMIC DNA]</scope>
    <source>
        <strain evidence="9">MSAO_Bac1</strain>
    </source>
</reference>
<dbReference type="UniPathway" id="UPA00028">
    <property type="reaction ID" value="UER00005"/>
</dbReference>
<dbReference type="GO" id="GO:0015940">
    <property type="term" value="P:pantothenate biosynthetic process"/>
    <property type="evidence" value="ECO:0007669"/>
    <property type="project" value="UniProtKB-UniRule"/>
</dbReference>
<dbReference type="NCBIfam" id="TIGR00125">
    <property type="entry name" value="cyt_tran_rel"/>
    <property type="match status" value="1"/>
</dbReference>
<dbReference type="PANTHER" id="PTHR21299:SF1">
    <property type="entry name" value="PANTOATE--BETA-ALANINE LIGASE"/>
    <property type="match status" value="1"/>
</dbReference>
<dbReference type="SUPFAM" id="SSF52374">
    <property type="entry name" value="Nucleotidylyl transferase"/>
    <property type="match status" value="1"/>
</dbReference>
<evidence type="ECO:0000256" key="4">
    <source>
        <dbReference type="ARBA" id="ARBA00022655"/>
    </source>
</evidence>
<dbReference type="EMBL" id="QZAA01000059">
    <property type="protein sequence ID" value="RQD77655.1"/>
    <property type="molecule type" value="Genomic_DNA"/>
</dbReference>
<evidence type="ECO:0000256" key="8">
    <source>
        <dbReference type="HAMAP-Rule" id="MF_00158"/>
    </source>
</evidence>
<proteinExistence type="inferred from homology"/>
<evidence type="ECO:0000313" key="10">
    <source>
        <dbReference type="Proteomes" id="UP000285138"/>
    </source>
</evidence>
<feature type="binding site" evidence="8">
    <location>
        <position position="153"/>
    </location>
    <ligand>
        <name>(R)-pantoate</name>
        <dbReference type="ChEBI" id="CHEBI:15980"/>
    </ligand>
</feature>
<evidence type="ECO:0000256" key="1">
    <source>
        <dbReference type="ARBA" id="ARBA00004990"/>
    </source>
</evidence>
<feature type="binding site" evidence="8">
    <location>
        <begin position="30"/>
        <end position="37"/>
    </location>
    <ligand>
        <name>ATP</name>
        <dbReference type="ChEBI" id="CHEBI:30616"/>
    </ligand>
</feature>
<name>A0A424YHF9_9FIRM</name>
<dbReference type="CDD" id="cd00560">
    <property type="entry name" value="PanC"/>
    <property type="match status" value="1"/>
</dbReference>
<comment type="similarity">
    <text evidence="2 8">Belongs to the pantothenate synthetase family.</text>
</comment>
<comment type="pathway">
    <text evidence="1 8">Cofactor biosynthesis; (R)-pantothenate biosynthesis; (R)-pantothenate from (R)-pantoate and beta-alanine: step 1/1.</text>
</comment>
<dbReference type="Gene3D" id="3.30.1300.10">
    <property type="entry name" value="Pantoate-beta-alanine ligase, C-terminal domain"/>
    <property type="match status" value="1"/>
</dbReference>
<comment type="subcellular location">
    <subcellularLocation>
        <location evidence="8">Cytoplasm</location>
    </subcellularLocation>
</comment>
<evidence type="ECO:0000256" key="3">
    <source>
        <dbReference type="ARBA" id="ARBA00022598"/>
    </source>
</evidence>
<comment type="catalytic activity">
    <reaction evidence="7 8">
        <text>(R)-pantoate + beta-alanine + ATP = (R)-pantothenate + AMP + diphosphate + H(+)</text>
        <dbReference type="Rhea" id="RHEA:10912"/>
        <dbReference type="ChEBI" id="CHEBI:15378"/>
        <dbReference type="ChEBI" id="CHEBI:15980"/>
        <dbReference type="ChEBI" id="CHEBI:29032"/>
        <dbReference type="ChEBI" id="CHEBI:30616"/>
        <dbReference type="ChEBI" id="CHEBI:33019"/>
        <dbReference type="ChEBI" id="CHEBI:57966"/>
        <dbReference type="ChEBI" id="CHEBI:456215"/>
        <dbReference type="EC" id="6.3.2.1"/>
    </reaction>
</comment>
<dbReference type="Proteomes" id="UP000285138">
    <property type="component" value="Unassembled WGS sequence"/>
</dbReference>
<dbReference type="InterPro" id="IPR042176">
    <property type="entry name" value="Pantoate_ligase_C"/>
</dbReference>
<dbReference type="GO" id="GO:0005524">
    <property type="term" value="F:ATP binding"/>
    <property type="evidence" value="ECO:0007669"/>
    <property type="project" value="UniProtKB-KW"/>
</dbReference>
<keyword evidence="6 8" id="KW-0067">ATP-binding</keyword>
<evidence type="ECO:0000313" key="9">
    <source>
        <dbReference type="EMBL" id="RQD77655.1"/>
    </source>
</evidence>
<feature type="active site" description="Proton donor" evidence="8">
    <location>
        <position position="37"/>
    </location>
</feature>
<feature type="binding site" evidence="8">
    <location>
        <begin position="147"/>
        <end position="150"/>
    </location>
    <ligand>
        <name>ATP</name>
        <dbReference type="ChEBI" id="CHEBI:30616"/>
    </ligand>
</feature>
<dbReference type="FunFam" id="3.30.1300.10:FF:000001">
    <property type="entry name" value="Pantothenate synthetase"/>
    <property type="match status" value="1"/>
</dbReference>
<dbReference type="FunFam" id="3.40.50.620:FF:000013">
    <property type="entry name" value="Pantothenate synthetase"/>
    <property type="match status" value="1"/>
</dbReference>
<feature type="binding site" evidence="8">
    <location>
        <position position="61"/>
    </location>
    <ligand>
        <name>beta-alanine</name>
        <dbReference type="ChEBI" id="CHEBI:57966"/>
    </ligand>
</feature>
<keyword evidence="8" id="KW-0963">Cytoplasm</keyword>
<evidence type="ECO:0000256" key="2">
    <source>
        <dbReference type="ARBA" id="ARBA00009256"/>
    </source>
</evidence>
<organism evidence="9 10">
    <name type="scientific">Candidatus Syntrophonatronum acetioxidans</name>
    <dbReference type="NCBI Taxonomy" id="1795816"/>
    <lineage>
        <taxon>Bacteria</taxon>
        <taxon>Bacillati</taxon>
        <taxon>Bacillota</taxon>
        <taxon>Clostridia</taxon>
        <taxon>Eubacteriales</taxon>
        <taxon>Syntrophomonadaceae</taxon>
        <taxon>Candidatus Syntrophonatronum</taxon>
    </lineage>
</organism>
<keyword evidence="3 8" id="KW-0436">Ligase</keyword>
<protein>
    <recommendedName>
        <fullName evidence="8">Pantothenate synthetase</fullName>
        <shortName evidence="8">PS</shortName>
        <ecNumber evidence="8">6.3.2.1</ecNumber>
    </recommendedName>
    <alternativeName>
        <fullName evidence="8">Pantoate--beta-alanine ligase</fullName>
    </alternativeName>
    <alternativeName>
        <fullName evidence="8">Pantoate-activating enzyme</fullName>
    </alternativeName>
</protein>
<gene>
    <name evidence="8" type="primary">panC</name>
    <name evidence="9" type="ORF">D5R97_01940</name>
</gene>
<keyword evidence="4 8" id="KW-0566">Pantothenate biosynthesis</keyword>
<dbReference type="GO" id="GO:0005829">
    <property type="term" value="C:cytosol"/>
    <property type="evidence" value="ECO:0007669"/>
    <property type="project" value="TreeGrafter"/>
</dbReference>
<evidence type="ECO:0000256" key="7">
    <source>
        <dbReference type="ARBA" id="ARBA00048258"/>
    </source>
</evidence>
<comment type="miscellaneous">
    <text evidence="8">The reaction proceeds by a bi uni uni bi ping pong mechanism.</text>
</comment>
<comment type="subunit">
    <text evidence="8">Homodimer.</text>
</comment>
<evidence type="ECO:0000256" key="6">
    <source>
        <dbReference type="ARBA" id="ARBA00022840"/>
    </source>
</evidence>
<dbReference type="PANTHER" id="PTHR21299">
    <property type="entry name" value="CYTIDYLATE KINASE/PANTOATE-BETA-ALANINE LIGASE"/>
    <property type="match status" value="1"/>
</dbReference>
<dbReference type="EC" id="6.3.2.1" evidence="8"/>
<evidence type="ECO:0000256" key="5">
    <source>
        <dbReference type="ARBA" id="ARBA00022741"/>
    </source>
</evidence>
<sequence>MDIIRDIPELKEKINNIRKLGKIMGFVPTMGYLHQGHLSLIKAAREECDFVVVSIYVNPIQFGAGEDFEEYPRDLTRDAQLSQKEGVDLIFAPSDRAMYPEGYATFVDVERLTEGLCGKNRPGHFRGVTTVVTKLFNLIEPHKSYFGQKDAQQALVLKKMVKDLNMNVELKIMPTVREPDGLAMSSRNSYLSPKEREVGLALYKSLTRAEEMIAGGTRESEKIIAAMQEILQKENMLEVEYIEIVDTKNLKEMERLQGEVLIALAARVGETRLIDNIIVEV</sequence>
<dbReference type="AlphaFoldDB" id="A0A424YHF9"/>
<feature type="binding site" evidence="8">
    <location>
        <position position="61"/>
    </location>
    <ligand>
        <name>(R)-pantoate</name>
        <dbReference type="ChEBI" id="CHEBI:15980"/>
    </ligand>
</feature>
<feature type="binding site" evidence="8">
    <location>
        <begin position="184"/>
        <end position="187"/>
    </location>
    <ligand>
        <name>ATP</name>
        <dbReference type="ChEBI" id="CHEBI:30616"/>
    </ligand>
</feature>
<dbReference type="HAMAP" id="MF_00158">
    <property type="entry name" value="PanC"/>
    <property type="match status" value="1"/>
</dbReference>
<dbReference type="NCBIfam" id="TIGR00018">
    <property type="entry name" value="panC"/>
    <property type="match status" value="1"/>
</dbReference>
<dbReference type="InterPro" id="IPR004821">
    <property type="entry name" value="Cyt_trans-like"/>
</dbReference>
<dbReference type="GO" id="GO:0004592">
    <property type="term" value="F:pantoate-beta-alanine ligase activity"/>
    <property type="evidence" value="ECO:0007669"/>
    <property type="project" value="UniProtKB-UniRule"/>
</dbReference>
<accession>A0A424YHF9</accession>
<keyword evidence="5 8" id="KW-0547">Nucleotide-binding</keyword>
<dbReference type="Gene3D" id="3.40.50.620">
    <property type="entry name" value="HUPs"/>
    <property type="match status" value="1"/>
</dbReference>